<feature type="transmembrane region" description="Helical" evidence="1">
    <location>
        <begin position="42"/>
        <end position="63"/>
    </location>
</feature>
<protein>
    <recommendedName>
        <fullName evidence="4">DUF421 domain-containing protein</fullName>
    </recommendedName>
</protein>
<proteinExistence type="predicted"/>
<reference evidence="2 3" key="1">
    <citation type="submission" date="2023-07" db="EMBL/GenBank/DDBJ databases">
        <title>Novel species in genus Planococcus.</title>
        <authorList>
            <person name="Ning S."/>
        </authorList>
    </citation>
    <scope>NUCLEOTIDE SEQUENCE [LARGE SCALE GENOMIC DNA]</scope>
    <source>
        <strain evidence="2 3">N017</strain>
    </source>
</reference>
<keyword evidence="1" id="KW-1133">Transmembrane helix</keyword>
<evidence type="ECO:0000313" key="2">
    <source>
        <dbReference type="EMBL" id="MDN7246420.1"/>
    </source>
</evidence>
<gene>
    <name evidence="2" type="ORF">QWY13_13065</name>
</gene>
<organism evidence="2 3">
    <name type="scientific">Planococcus shenhongbingii</name>
    <dbReference type="NCBI Taxonomy" id="3058398"/>
    <lineage>
        <taxon>Bacteria</taxon>
        <taxon>Bacillati</taxon>
        <taxon>Bacillota</taxon>
        <taxon>Bacilli</taxon>
        <taxon>Bacillales</taxon>
        <taxon>Caryophanaceae</taxon>
        <taxon>Planococcus</taxon>
    </lineage>
</organism>
<sequence>MTSMKNTIGLTVQIVGIGVIAINFFRAVASIDLIGGSLAFDIFIQGVLYGVLLLGFGEVINLLQGIFNQRELEDGHIQQKTTALTNDNEKMISSDVKQQIKEIYTKKKVEIESIEETPYEGYAIVHYQGKRDIIDLNGFHPRILADQEVKNHSGLKELMEREQ</sequence>
<evidence type="ECO:0000313" key="3">
    <source>
        <dbReference type="Proteomes" id="UP001172142"/>
    </source>
</evidence>
<accession>A0ABT8NEV5</accession>
<name>A0ABT8NEV5_9BACL</name>
<dbReference type="RefSeq" id="WP_300991704.1">
    <property type="nucleotide sequence ID" value="NZ_CP129235.1"/>
</dbReference>
<feature type="transmembrane region" description="Helical" evidence="1">
    <location>
        <begin position="7"/>
        <end position="30"/>
    </location>
</feature>
<evidence type="ECO:0000256" key="1">
    <source>
        <dbReference type="SAM" id="Phobius"/>
    </source>
</evidence>
<comment type="caution">
    <text evidence="2">The sequence shown here is derived from an EMBL/GenBank/DDBJ whole genome shotgun (WGS) entry which is preliminary data.</text>
</comment>
<dbReference type="EMBL" id="JAUJWU010000003">
    <property type="protein sequence ID" value="MDN7246420.1"/>
    <property type="molecule type" value="Genomic_DNA"/>
</dbReference>
<evidence type="ECO:0008006" key="4">
    <source>
        <dbReference type="Google" id="ProtNLM"/>
    </source>
</evidence>
<keyword evidence="1" id="KW-0472">Membrane</keyword>
<dbReference type="Proteomes" id="UP001172142">
    <property type="component" value="Unassembled WGS sequence"/>
</dbReference>
<keyword evidence="3" id="KW-1185">Reference proteome</keyword>
<keyword evidence="1" id="KW-0812">Transmembrane</keyword>